<gene>
    <name evidence="1" type="ORF">CR203_03845</name>
</gene>
<dbReference type="AlphaFoldDB" id="A0A3A9K852"/>
<evidence type="ECO:0000313" key="1">
    <source>
        <dbReference type="EMBL" id="RKL69174.1"/>
    </source>
</evidence>
<organism evidence="1 2">
    <name type="scientific">Salipaludibacillus neizhouensis</name>
    <dbReference type="NCBI Taxonomy" id="885475"/>
    <lineage>
        <taxon>Bacteria</taxon>
        <taxon>Bacillati</taxon>
        <taxon>Bacillota</taxon>
        <taxon>Bacilli</taxon>
        <taxon>Bacillales</taxon>
        <taxon>Bacillaceae</taxon>
    </lineage>
</organism>
<dbReference type="OrthoDB" id="2361368at2"/>
<accession>A0A3A9K852</accession>
<protein>
    <recommendedName>
        <fullName evidence="3">YneQ</fullName>
    </recommendedName>
</protein>
<keyword evidence="2" id="KW-1185">Reference proteome</keyword>
<evidence type="ECO:0000313" key="2">
    <source>
        <dbReference type="Proteomes" id="UP000281498"/>
    </source>
</evidence>
<comment type="caution">
    <text evidence="1">The sequence shown here is derived from an EMBL/GenBank/DDBJ whole genome shotgun (WGS) entry which is preliminary data.</text>
</comment>
<evidence type="ECO:0008006" key="3">
    <source>
        <dbReference type="Google" id="ProtNLM"/>
    </source>
</evidence>
<dbReference type="EMBL" id="PDOE01000001">
    <property type="protein sequence ID" value="RKL69174.1"/>
    <property type="molecule type" value="Genomic_DNA"/>
</dbReference>
<sequence>MAFGIKKTELAQWKAKASEGEISFLTHFWYDSRFPEHKTVTKAACSDWDKLVAWGKQYGLKEAWIHNREDYPHFDLIGETEKSILELEGKNGKLNQLEKLTGSHFS</sequence>
<reference evidence="1 2" key="1">
    <citation type="submission" date="2017-10" db="EMBL/GenBank/DDBJ databases">
        <title>Bacillus sp. nov., a halophilic bacterium isolated from a Keqin Lake.</title>
        <authorList>
            <person name="Wang H."/>
        </authorList>
    </citation>
    <scope>NUCLEOTIDE SEQUENCE [LARGE SCALE GENOMIC DNA]</scope>
    <source>
        <strain evidence="1 2">KCTC 13187</strain>
    </source>
</reference>
<dbReference type="RefSeq" id="WP_110936187.1">
    <property type="nucleotide sequence ID" value="NZ_KZ614146.1"/>
</dbReference>
<name>A0A3A9K852_9BACI</name>
<dbReference type="Proteomes" id="UP000281498">
    <property type="component" value="Unassembled WGS sequence"/>
</dbReference>
<proteinExistence type="predicted"/>